<dbReference type="OrthoDB" id="3404894at2"/>
<dbReference type="SUPFAM" id="SSF49785">
    <property type="entry name" value="Galactose-binding domain-like"/>
    <property type="match status" value="1"/>
</dbReference>
<dbReference type="AlphaFoldDB" id="A0A371PLY1"/>
<dbReference type="InterPro" id="IPR000757">
    <property type="entry name" value="Beta-glucanase-like"/>
</dbReference>
<comment type="caution">
    <text evidence="3">The sequence shown here is derived from an EMBL/GenBank/DDBJ whole genome shotgun (WGS) entry which is preliminary data.</text>
</comment>
<feature type="domain" description="GH16" evidence="2">
    <location>
        <begin position="206"/>
        <end position="461"/>
    </location>
</feature>
<evidence type="ECO:0000313" key="3">
    <source>
        <dbReference type="EMBL" id="REK76777.1"/>
    </source>
</evidence>
<dbReference type="InterPro" id="IPR000421">
    <property type="entry name" value="FA58C"/>
</dbReference>
<dbReference type="Proteomes" id="UP000261905">
    <property type="component" value="Unassembled WGS sequence"/>
</dbReference>
<dbReference type="Gene3D" id="2.60.120.200">
    <property type="match status" value="1"/>
</dbReference>
<dbReference type="InterPro" id="IPR008979">
    <property type="entry name" value="Galactose-bd-like_sf"/>
</dbReference>
<evidence type="ECO:0000259" key="2">
    <source>
        <dbReference type="PROSITE" id="PS51762"/>
    </source>
</evidence>
<evidence type="ECO:0008006" key="5">
    <source>
        <dbReference type="Google" id="ProtNLM"/>
    </source>
</evidence>
<dbReference type="PROSITE" id="PS51762">
    <property type="entry name" value="GH16_2"/>
    <property type="match status" value="1"/>
</dbReference>
<reference evidence="3 4" key="1">
    <citation type="submission" date="2018-08" db="EMBL/GenBank/DDBJ databases">
        <title>Paenibacillus sp. M4BSY-1, whole genome shotgun sequence.</title>
        <authorList>
            <person name="Tuo L."/>
        </authorList>
    </citation>
    <scope>NUCLEOTIDE SEQUENCE [LARGE SCALE GENOMIC DNA]</scope>
    <source>
        <strain evidence="3 4">M4BSY-1</strain>
    </source>
</reference>
<dbReference type="CDD" id="cd00413">
    <property type="entry name" value="Glyco_hydrolase_16"/>
    <property type="match status" value="1"/>
</dbReference>
<protein>
    <recommendedName>
        <fullName evidence="5">F5/8 type C domain-containing protein</fullName>
    </recommendedName>
</protein>
<dbReference type="SUPFAM" id="SSF49899">
    <property type="entry name" value="Concanavalin A-like lectins/glucanases"/>
    <property type="match status" value="1"/>
</dbReference>
<dbReference type="InterPro" id="IPR013320">
    <property type="entry name" value="ConA-like_dom_sf"/>
</dbReference>
<dbReference type="Gene3D" id="2.60.120.260">
    <property type="entry name" value="Galactose-binding domain-like"/>
    <property type="match status" value="1"/>
</dbReference>
<name>A0A371PLY1_9BACL</name>
<dbReference type="PROSITE" id="PS50022">
    <property type="entry name" value="FA58C_3"/>
    <property type="match status" value="1"/>
</dbReference>
<dbReference type="EMBL" id="QUBQ01000001">
    <property type="protein sequence ID" value="REK76777.1"/>
    <property type="molecule type" value="Genomic_DNA"/>
</dbReference>
<accession>A0A371PLY1</accession>
<sequence>MQMQVDSTVVKPTLSKGGCAMLSWNTRWSVRRWSLMVLVMSLLLLGTPIYKEVSYAAPSNLAAGKSVTASQPITGSPSIVTDGNKSSDNYVGVTENLQWIQIDLGQSYSLNQVKLWHYFADGRTYRDVIVRLSNDASFSGGVTTVFNNDTNNSAGLGFGSHAEYSESSAGKTIDFSAVNARYVRLYSNGSSANIYNHYVEVEVWGEGSGGVTPPVVTHALFNDFNYSGPFDSNIGLHNWVIRTGSGAPGPVGTSWSASNISFHDDASLASNRIMRLKASTNGTGAGTSQAEIYTSSMKFREGTYAARVRFTDAPISGPDGDGIVETFFTISALRYDNDPLYSELDFELLANGGWGVSQPAMWNTSWYTYSNSPWSKDNLYSAHVGNYTGWHTLVMVVSGGEVKYYLDGSLLSTHGGKYYPRTNMSINFNLWFMAEQLMGTSTPRTYEMDVDWVYHAKNTALTPAQVQAVVQNYRNLSIRQADNI</sequence>
<evidence type="ECO:0000313" key="4">
    <source>
        <dbReference type="Proteomes" id="UP000261905"/>
    </source>
</evidence>
<feature type="domain" description="F5/8 type C" evidence="1">
    <location>
        <begin position="37"/>
        <end position="206"/>
    </location>
</feature>
<organism evidence="3 4">
    <name type="scientific">Paenibacillus paeoniae</name>
    <dbReference type="NCBI Taxonomy" id="2292705"/>
    <lineage>
        <taxon>Bacteria</taxon>
        <taxon>Bacillati</taxon>
        <taxon>Bacillota</taxon>
        <taxon>Bacilli</taxon>
        <taxon>Bacillales</taxon>
        <taxon>Paenibacillaceae</taxon>
        <taxon>Paenibacillus</taxon>
    </lineage>
</organism>
<proteinExistence type="predicted"/>
<dbReference type="Pfam" id="PF22633">
    <property type="entry name" value="F5_F8_type_C_2"/>
    <property type="match status" value="1"/>
</dbReference>
<dbReference type="GO" id="GO:0005975">
    <property type="term" value="P:carbohydrate metabolic process"/>
    <property type="evidence" value="ECO:0007669"/>
    <property type="project" value="InterPro"/>
</dbReference>
<dbReference type="GO" id="GO:0004553">
    <property type="term" value="F:hydrolase activity, hydrolyzing O-glycosyl compounds"/>
    <property type="evidence" value="ECO:0007669"/>
    <property type="project" value="InterPro"/>
</dbReference>
<keyword evidence="4" id="KW-1185">Reference proteome</keyword>
<evidence type="ECO:0000259" key="1">
    <source>
        <dbReference type="PROSITE" id="PS50022"/>
    </source>
</evidence>
<gene>
    <name evidence="3" type="ORF">DX130_07010</name>
</gene>